<dbReference type="OrthoDB" id="5878890at2"/>
<evidence type="ECO:0000313" key="1">
    <source>
        <dbReference type="EMBL" id="QFT26384.1"/>
    </source>
</evidence>
<dbReference type="RefSeq" id="WP_152430538.1">
    <property type="nucleotide sequence ID" value="NZ_CBCSDK010000004.1"/>
</dbReference>
<dbReference type="Proteomes" id="UP000326936">
    <property type="component" value="Chromosome"/>
</dbReference>
<dbReference type="KEGG" id="vaq:FIV01_08080"/>
<evidence type="ECO:0000313" key="2">
    <source>
        <dbReference type="Proteomes" id="UP000326936"/>
    </source>
</evidence>
<proteinExistence type="predicted"/>
<name>A0A5P9CJI1_9VIBR</name>
<keyword evidence="2" id="KW-1185">Reference proteome</keyword>
<gene>
    <name evidence="1" type="ORF">FIV01_08080</name>
</gene>
<protein>
    <submittedName>
        <fullName evidence="1">Uncharacterized protein</fullName>
    </submittedName>
</protein>
<dbReference type="AlphaFoldDB" id="A0A5P9CJI1"/>
<organism evidence="1 2">
    <name type="scientific">Vibrio aquimaris</name>
    <dbReference type="NCBI Taxonomy" id="2587862"/>
    <lineage>
        <taxon>Bacteria</taxon>
        <taxon>Pseudomonadati</taxon>
        <taxon>Pseudomonadota</taxon>
        <taxon>Gammaproteobacteria</taxon>
        <taxon>Vibrionales</taxon>
        <taxon>Vibrionaceae</taxon>
        <taxon>Vibrio</taxon>
    </lineage>
</organism>
<dbReference type="EMBL" id="CP045350">
    <property type="protein sequence ID" value="QFT26384.1"/>
    <property type="molecule type" value="Genomic_DNA"/>
</dbReference>
<reference evidence="1 2" key="1">
    <citation type="submission" date="2019-10" db="EMBL/GenBank/DDBJ databases">
        <title>Complete genome sequence of Vibrio sp. strain THAF100, isolated from non-filtered water from the water column of tank 6 of a marine aquarium containing stony-coral fragments. Water maintained at 26 degree C.</title>
        <authorList>
            <person name="Ruckert C."/>
            <person name="Franco A."/>
            <person name="Kalinowski J."/>
            <person name="Glaeser S."/>
        </authorList>
    </citation>
    <scope>NUCLEOTIDE SEQUENCE [LARGE SCALE GENOMIC DNA]</scope>
    <source>
        <strain evidence="1 2">THAF100</strain>
    </source>
</reference>
<sequence length="80" mass="9564">MRYRVDIYQQEKLLFSVDVEHIDKNKREEYLELLLVKFPSEEGYQLKTFYSDHEIRYLKSTGDSVELLAALPVYRSVPYG</sequence>
<accession>A0A5P9CJI1</accession>